<comment type="similarity">
    <text evidence="2">Belongs to the peptidase M35 family.</text>
</comment>
<dbReference type="GO" id="GO:0006508">
    <property type="term" value="P:proteolysis"/>
    <property type="evidence" value="ECO:0007669"/>
    <property type="project" value="UniProtKB-KW"/>
</dbReference>
<feature type="signal peptide" evidence="8">
    <location>
        <begin position="1"/>
        <end position="17"/>
    </location>
</feature>
<dbReference type="Proteomes" id="UP000030108">
    <property type="component" value="Unassembled WGS sequence"/>
</dbReference>
<dbReference type="GO" id="GO:0046872">
    <property type="term" value="F:metal ion binding"/>
    <property type="evidence" value="ECO:0007669"/>
    <property type="project" value="UniProtKB-KW"/>
</dbReference>
<comment type="caution">
    <text evidence="10">The sequence shown here is derived from an EMBL/GenBank/DDBJ whole genome shotgun (WGS) entry which is preliminary data.</text>
</comment>
<gene>
    <name evidence="10" type="ORF">RSOL_305190</name>
</gene>
<evidence type="ECO:0000259" key="9">
    <source>
        <dbReference type="SMART" id="SM01351"/>
    </source>
</evidence>
<evidence type="ECO:0000313" key="11">
    <source>
        <dbReference type="Proteomes" id="UP000030108"/>
    </source>
</evidence>
<dbReference type="PANTHER" id="PTHR37016">
    <property type="match status" value="1"/>
</dbReference>
<name>A0A0A1UJG8_9AGAM</name>
<dbReference type="PANTHER" id="PTHR37016:SF3">
    <property type="entry name" value="NEUTRAL PROTEASE 2-RELATED"/>
    <property type="match status" value="1"/>
</dbReference>
<keyword evidence="6" id="KW-0862">Zinc</keyword>
<evidence type="ECO:0000256" key="7">
    <source>
        <dbReference type="ARBA" id="ARBA00023049"/>
    </source>
</evidence>
<sequence length="230" mass="25258">MFAPIVFMMFTPLLASAKVLLALNLTIPSVDRPALKHRIQMEKPVSLKNAVVPPSVSLSSEGVKYSSCSPGQQAEIRKAIRVAQAYAKSSFIHLKSNPSGSTLYTRWFGTYDKNLRGVALLSFSRLRTYPSTWTYDCACTDSELIAQVNPKQYGIVDVCPRFWRAPMGGAKSAAFAIIREGTRFKQVIGSYDHALGQSDSLTLAKSNAREATFNADNHAYFSMGAYIEAA</sequence>
<feature type="domain" description="Lysine-specific metallo-endopeptidase" evidence="9">
    <location>
        <begin position="92"/>
        <end position="223"/>
    </location>
</feature>
<evidence type="ECO:0000256" key="4">
    <source>
        <dbReference type="ARBA" id="ARBA00022723"/>
    </source>
</evidence>
<reference evidence="11" key="1">
    <citation type="journal article" date="2014" name="Genome Announc.">
        <title>Draft genome sequence of the plant-pathogenic soil fungus Rhizoctonia solani anastomosis group 3 strain Rhs1AP.</title>
        <authorList>
            <person name="Cubeta M.A."/>
            <person name="Thomas E."/>
            <person name="Dean R.A."/>
            <person name="Jabaji S."/>
            <person name="Neate S.M."/>
            <person name="Tavantzis S."/>
            <person name="Toda T."/>
            <person name="Vilgalys R."/>
            <person name="Bharathan N."/>
            <person name="Fedorova-Abrams N."/>
            <person name="Pakala S.B."/>
            <person name="Pakala S.M."/>
            <person name="Zafar N."/>
            <person name="Joardar V."/>
            <person name="Losada L."/>
            <person name="Nierman W.C."/>
        </authorList>
    </citation>
    <scope>NUCLEOTIDE SEQUENCE [LARGE SCALE GENOMIC DNA]</scope>
    <source>
        <strain evidence="11">AG-3</strain>
    </source>
</reference>
<evidence type="ECO:0000256" key="8">
    <source>
        <dbReference type="SAM" id="SignalP"/>
    </source>
</evidence>
<keyword evidence="3" id="KW-0645">Protease</keyword>
<evidence type="ECO:0000256" key="5">
    <source>
        <dbReference type="ARBA" id="ARBA00022801"/>
    </source>
</evidence>
<evidence type="ECO:0000256" key="1">
    <source>
        <dbReference type="ARBA" id="ARBA00001947"/>
    </source>
</evidence>
<dbReference type="OrthoDB" id="10278578at2759"/>
<keyword evidence="8" id="KW-0732">Signal</keyword>
<dbReference type="SMART" id="SM01351">
    <property type="entry name" value="Aspzincin_M35"/>
    <property type="match status" value="1"/>
</dbReference>
<protein>
    <submittedName>
        <fullName evidence="10">Peptidyl-lys metalloendopeptidase</fullName>
    </submittedName>
</protein>
<keyword evidence="4" id="KW-0479">Metal-binding</keyword>
<dbReference type="InterPro" id="IPR029463">
    <property type="entry name" value="Lys_MEP"/>
</dbReference>
<feature type="chain" id="PRO_5001980637" evidence="8">
    <location>
        <begin position="18"/>
        <end position="230"/>
    </location>
</feature>
<organism evidence="10 11">
    <name type="scientific">Rhizoctonia solani AG-3 Rhs1AP</name>
    <dbReference type="NCBI Taxonomy" id="1086054"/>
    <lineage>
        <taxon>Eukaryota</taxon>
        <taxon>Fungi</taxon>
        <taxon>Dikarya</taxon>
        <taxon>Basidiomycota</taxon>
        <taxon>Agaricomycotina</taxon>
        <taxon>Agaricomycetes</taxon>
        <taxon>Cantharellales</taxon>
        <taxon>Ceratobasidiaceae</taxon>
        <taxon>Rhizoctonia</taxon>
    </lineage>
</organism>
<dbReference type="InterPro" id="IPR050414">
    <property type="entry name" value="Fungal_M35_metalloproteases"/>
</dbReference>
<dbReference type="GO" id="GO:0004222">
    <property type="term" value="F:metalloendopeptidase activity"/>
    <property type="evidence" value="ECO:0007669"/>
    <property type="project" value="InterPro"/>
</dbReference>
<evidence type="ECO:0000313" key="10">
    <source>
        <dbReference type="EMBL" id="EUC59264.1"/>
    </source>
</evidence>
<proteinExistence type="inferred from homology"/>
<dbReference type="SUPFAM" id="SSF55486">
    <property type="entry name" value="Metalloproteases ('zincins'), catalytic domain"/>
    <property type="match status" value="1"/>
</dbReference>
<dbReference type="AlphaFoldDB" id="A0A0A1UJG8"/>
<evidence type="ECO:0000256" key="3">
    <source>
        <dbReference type="ARBA" id="ARBA00022670"/>
    </source>
</evidence>
<dbReference type="Pfam" id="PF14521">
    <property type="entry name" value="Aspzincin_M35"/>
    <property type="match status" value="1"/>
</dbReference>
<comment type="cofactor">
    <cofactor evidence="1">
        <name>Zn(2+)</name>
        <dbReference type="ChEBI" id="CHEBI:29105"/>
    </cofactor>
</comment>
<dbReference type="EMBL" id="JATN01000321">
    <property type="protein sequence ID" value="EUC59264.1"/>
    <property type="molecule type" value="Genomic_DNA"/>
</dbReference>
<dbReference type="Gene3D" id="3.40.390.10">
    <property type="entry name" value="Collagenase (Catalytic Domain)"/>
    <property type="match status" value="1"/>
</dbReference>
<accession>A0A0A1UJG8</accession>
<dbReference type="InterPro" id="IPR024079">
    <property type="entry name" value="MetalloPept_cat_dom_sf"/>
</dbReference>
<keyword evidence="7" id="KW-0482">Metalloprotease</keyword>
<keyword evidence="5" id="KW-0378">Hydrolase</keyword>
<evidence type="ECO:0000256" key="2">
    <source>
        <dbReference type="ARBA" id="ARBA00010279"/>
    </source>
</evidence>
<evidence type="ECO:0000256" key="6">
    <source>
        <dbReference type="ARBA" id="ARBA00022833"/>
    </source>
</evidence>